<dbReference type="EMBL" id="UFRV01000006">
    <property type="protein sequence ID" value="SUT95502.1"/>
    <property type="molecule type" value="Genomic_DNA"/>
</dbReference>
<evidence type="ECO:0000313" key="4">
    <source>
        <dbReference type="Proteomes" id="UP000595107"/>
    </source>
</evidence>
<proteinExistence type="predicted"/>
<evidence type="ECO:0000313" key="2">
    <source>
        <dbReference type="EMBL" id="SUT95502.1"/>
    </source>
</evidence>
<evidence type="ECO:0000313" key="3">
    <source>
        <dbReference type="Proteomes" id="UP000254227"/>
    </source>
</evidence>
<reference evidence="2 3" key="1">
    <citation type="submission" date="2018-06" db="EMBL/GenBank/DDBJ databases">
        <authorList>
            <consortium name="Pathogen Informatics"/>
            <person name="Doyle S."/>
        </authorList>
    </citation>
    <scope>NUCLEOTIDE SEQUENCE [LARGE SCALE GENOMIC DNA]</scope>
    <source>
        <strain evidence="2 3">NCTC10308</strain>
    </source>
</reference>
<dbReference type="RefSeq" id="WP_004695883.1">
    <property type="nucleotide sequence ID" value="NZ_BBTB01000032.1"/>
</dbReference>
<gene>
    <name evidence="1" type="ORF">I6G67_05015</name>
    <name evidence="2" type="ORF">NCTC10308_01755</name>
</gene>
<sequence length="106" mass="11773">MGVDDLKEAIEKGYLGGKYTVPKTIKFTHEMLDAIAVASETNEQDSCNWVREVIAKALLAEDAKYERMARARNRSKCTLGTLVHQKESPVGATTELDVQNFGVNEQ</sequence>
<dbReference type="Proteomes" id="UP000595107">
    <property type="component" value="Chromosome"/>
</dbReference>
<dbReference type="AlphaFoldDB" id="A0A380U2T0"/>
<reference evidence="1 4" key="2">
    <citation type="submission" date="2020-12" db="EMBL/GenBank/DDBJ databases">
        <title>FDA dAtabase for Regulatory Grade micrObial Sequences (FDA-ARGOS): Supporting development and validation of Infectious Disease Dx tests.</title>
        <authorList>
            <person name="Sproer C."/>
            <person name="Gronow S."/>
            <person name="Severitt S."/>
            <person name="Schroder I."/>
            <person name="Tallon L."/>
            <person name="Sadzewicz L."/>
            <person name="Zhao X."/>
            <person name="Boylan J."/>
            <person name="Ott S."/>
            <person name="Bowen H."/>
            <person name="Vavikolanu K."/>
            <person name="Mehta A."/>
            <person name="Aluvathingal J."/>
            <person name="Nadendla S."/>
            <person name="Lowell S."/>
            <person name="Myers T."/>
            <person name="Yan Y."/>
            <person name="Sichtig H."/>
        </authorList>
    </citation>
    <scope>NUCLEOTIDE SEQUENCE [LARGE SCALE GENOMIC DNA]</scope>
    <source>
        <strain evidence="1 4">FDAARGOS_910</strain>
    </source>
</reference>
<organism evidence="2 3">
    <name type="scientific">Acinetobacter johnsonii</name>
    <dbReference type="NCBI Taxonomy" id="40214"/>
    <lineage>
        <taxon>Bacteria</taxon>
        <taxon>Pseudomonadati</taxon>
        <taxon>Pseudomonadota</taxon>
        <taxon>Gammaproteobacteria</taxon>
        <taxon>Moraxellales</taxon>
        <taxon>Moraxellaceae</taxon>
        <taxon>Acinetobacter</taxon>
    </lineage>
</organism>
<dbReference type="EMBL" id="CP065666">
    <property type="protein sequence ID" value="QPS04824.1"/>
    <property type="molecule type" value="Genomic_DNA"/>
</dbReference>
<dbReference type="Proteomes" id="UP000254227">
    <property type="component" value="Unassembled WGS sequence"/>
</dbReference>
<accession>A0A380U2T0</accession>
<evidence type="ECO:0000313" key="1">
    <source>
        <dbReference type="EMBL" id="QPS04824.1"/>
    </source>
</evidence>
<name>A0A380U2T0_ACIJO</name>
<protein>
    <submittedName>
        <fullName evidence="2">Uncharacterized protein</fullName>
    </submittedName>
</protein>